<gene>
    <name evidence="8" type="ORF">CQ12_04580</name>
</gene>
<dbReference type="FunFam" id="3.40.50.300:FF:000042">
    <property type="entry name" value="Maltose/maltodextrin ABC transporter, ATP-binding protein"/>
    <property type="match status" value="1"/>
</dbReference>
<keyword evidence="9" id="KW-1185">Reference proteome</keyword>
<accession>A0A0R3KGH8</accession>
<evidence type="ECO:0000259" key="7">
    <source>
        <dbReference type="PROSITE" id="PS50893"/>
    </source>
</evidence>
<evidence type="ECO:0000256" key="6">
    <source>
        <dbReference type="ARBA" id="ARBA00024722"/>
    </source>
</evidence>
<dbReference type="SUPFAM" id="SSF50331">
    <property type="entry name" value="MOP-like"/>
    <property type="match status" value="1"/>
</dbReference>
<proteinExistence type="inferred from homology"/>
<dbReference type="InterPro" id="IPR012340">
    <property type="entry name" value="NA-bd_OB-fold"/>
</dbReference>
<dbReference type="PROSITE" id="PS00211">
    <property type="entry name" value="ABC_TRANSPORTER_1"/>
    <property type="match status" value="1"/>
</dbReference>
<sequence length="353" mass="37734">MSAEAGHGASVRIEACGKTFVDGTRALEPATLDIARGETLVLLGPSGCGKTTMLRIIAGLEAPDPGGRVLFDSKDMTAVPIERRNVGMVFQSYALFPNMTVADNIGYGLKIRGMPDKERAARVAELVALTNISGLENRRIDQLSGGQRQRVALARAVAIRPGILLLDEPLTALDAALRDRLRGELNRLLRALGITTIYVTHDQSEAMELGDRVVVMQKGTIAQIGTPREIYFTPRSRFVAEFIGAANIVEAAIEDGHLVLPGGRQPVHCDGDMSAAVAMIRPETIRVAAAKDASLSGTIDSVSFIGDRQRLVVSGASNRLLTVDAPNTVQARPGERIGLSISPDAVRLLPPEY</sequence>
<dbReference type="Gene3D" id="2.40.50.140">
    <property type="entry name" value="Nucleic acid-binding proteins"/>
    <property type="match status" value="1"/>
</dbReference>
<name>A0A0R3KGH8_9BRAD</name>
<comment type="similarity">
    <text evidence="2">Belongs to the ABC transporter superfamily.</text>
</comment>
<dbReference type="PANTHER" id="PTHR42781">
    <property type="entry name" value="SPERMIDINE/PUTRESCINE IMPORT ATP-BINDING PROTEIN POTA"/>
    <property type="match status" value="1"/>
</dbReference>
<evidence type="ECO:0000256" key="3">
    <source>
        <dbReference type="ARBA" id="ARBA00022448"/>
    </source>
</evidence>
<evidence type="ECO:0000256" key="1">
    <source>
        <dbReference type="ARBA" id="ARBA00004417"/>
    </source>
</evidence>
<organism evidence="8 9">
    <name type="scientific">Bradyrhizobium jicamae</name>
    <dbReference type="NCBI Taxonomy" id="280332"/>
    <lineage>
        <taxon>Bacteria</taxon>
        <taxon>Pseudomonadati</taxon>
        <taxon>Pseudomonadota</taxon>
        <taxon>Alphaproteobacteria</taxon>
        <taxon>Hyphomicrobiales</taxon>
        <taxon>Nitrobacteraceae</taxon>
        <taxon>Bradyrhizobium</taxon>
    </lineage>
</organism>
<dbReference type="GO" id="GO:0043190">
    <property type="term" value="C:ATP-binding cassette (ABC) transporter complex"/>
    <property type="evidence" value="ECO:0007669"/>
    <property type="project" value="InterPro"/>
</dbReference>
<dbReference type="InterPro" id="IPR008995">
    <property type="entry name" value="Mo/tungstate-bd_C_term_dom"/>
</dbReference>
<evidence type="ECO:0000313" key="9">
    <source>
        <dbReference type="Proteomes" id="UP000050863"/>
    </source>
</evidence>
<dbReference type="Pfam" id="PF08402">
    <property type="entry name" value="TOBE_2"/>
    <property type="match status" value="1"/>
</dbReference>
<dbReference type="PROSITE" id="PS50893">
    <property type="entry name" value="ABC_TRANSPORTER_2"/>
    <property type="match status" value="1"/>
</dbReference>
<evidence type="ECO:0000256" key="2">
    <source>
        <dbReference type="ARBA" id="ARBA00005417"/>
    </source>
</evidence>
<dbReference type="InterPro" id="IPR017871">
    <property type="entry name" value="ABC_transporter-like_CS"/>
</dbReference>
<keyword evidence="4" id="KW-0547">Nucleotide-binding</keyword>
<dbReference type="Proteomes" id="UP000050863">
    <property type="component" value="Unassembled WGS sequence"/>
</dbReference>
<dbReference type="SUPFAM" id="SSF52540">
    <property type="entry name" value="P-loop containing nucleoside triphosphate hydrolases"/>
    <property type="match status" value="1"/>
</dbReference>
<dbReference type="STRING" id="280332.CQ12_04580"/>
<protein>
    <submittedName>
        <fullName evidence="8">ABC transporter ATP-binding protein</fullName>
    </submittedName>
</protein>
<dbReference type="GO" id="GO:0005524">
    <property type="term" value="F:ATP binding"/>
    <property type="evidence" value="ECO:0007669"/>
    <property type="project" value="UniProtKB-KW"/>
</dbReference>
<dbReference type="Gene3D" id="2.40.50.100">
    <property type="match status" value="1"/>
</dbReference>
<keyword evidence="5 8" id="KW-0067">ATP-binding</keyword>
<dbReference type="InterPro" id="IPR003593">
    <property type="entry name" value="AAA+_ATPase"/>
</dbReference>
<dbReference type="OrthoDB" id="9802264at2"/>
<dbReference type="InterPro" id="IPR013611">
    <property type="entry name" value="Transp-assoc_OB_typ2"/>
</dbReference>
<dbReference type="AlphaFoldDB" id="A0A0R3KGH8"/>
<dbReference type="SMART" id="SM00382">
    <property type="entry name" value="AAA"/>
    <property type="match status" value="1"/>
</dbReference>
<dbReference type="InterPro" id="IPR050093">
    <property type="entry name" value="ABC_SmlMolc_Importer"/>
</dbReference>
<dbReference type="PANTHER" id="PTHR42781:SF4">
    <property type="entry name" value="SPERMIDINE_PUTRESCINE IMPORT ATP-BINDING PROTEIN POTA"/>
    <property type="match status" value="1"/>
</dbReference>
<keyword evidence="3" id="KW-0813">Transport</keyword>
<comment type="caution">
    <text evidence="8">The sequence shown here is derived from an EMBL/GenBank/DDBJ whole genome shotgun (WGS) entry which is preliminary data.</text>
</comment>
<dbReference type="EMBL" id="LLXZ01000215">
    <property type="protein sequence ID" value="KRQ94800.1"/>
    <property type="molecule type" value="Genomic_DNA"/>
</dbReference>
<evidence type="ECO:0000313" key="8">
    <source>
        <dbReference type="EMBL" id="KRQ94800.1"/>
    </source>
</evidence>
<evidence type="ECO:0000256" key="5">
    <source>
        <dbReference type="ARBA" id="ARBA00022840"/>
    </source>
</evidence>
<dbReference type="Gene3D" id="3.40.50.300">
    <property type="entry name" value="P-loop containing nucleotide triphosphate hydrolases"/>
    <property type="match status" value="1"/>
</dbReference>
<dbReference type="RefSeq" id="WP_057840272.1">
    <property type="nucleotide sequence ID" value="NZ_LLXZ01000215.1"/>
</dbReference>
<comment type="subcellular location">
    <subcellularLocation>
        <location evidence="1">Cell inner membrane</location>
        <topology evidence="1">Peripheral membrane protein</topology>
    </subcellularLocation>
</comment>
<reference evidence="8 9" key="1">
    <citation type="submission" date="2014-03" db="EMBL/GenBank/DDBJ databases">
        <title>Bradyrhizobium valentinum sp. nov., isolated from effective nodules of Lupinus mariae-josephae, a lupine endemic of basic-lime soils in Eastern Spain.</title>
        <authorList>
            <person name="Duran D."/>
            <person name="Rey L."/>
            <person name="Navarro A."/>
            <person name="Busquets A."/>
            <person name="Imperial J."/>
            <person name="Ruiz-Argueso T."/>
        </authorList>
    </citation>
    <scope>NUCLEOTIDE SEQUENCE [LARGE SCALE GENOMIC DNA]</scope>
    <source>
        <strain evidence="8 9">PAC68</strain>
    </source>
</reference>
<evidence type="ECO:0000256" key="4">
    <source>
        <dbReference type="ARBA" id="ARBA00022741"/>
    </source>
</evidence>
<dbReference type="GO" id="GO:0016887">
    <property type="term" value="F:ATP hydrolysis activity"/>
    <property type="evidence" value="ECO:0007669"/>
    <property type="project" value="InterPro"/>
</dbReference>
<dbReference type="InterPro" id="IPR027417">
    <property type="entry name" value="P-loop_NTPase"/>
</dbReference>
<dbReference type="Pfam" id="PF00005">
    <property type="entry name" value="ABC_tran"/>
    <property type="match status" value="1"/>
</dbReference>
<feature type="domain" description="ABC transporter" evidence="7">
    <location>
        <begin position="11"/>
        <end position="243"/>
    </location>
</feature>
<dbReference type="GO" id="GO:0140359">
    <property type="term" value="F:ABC-type transporter activity"/>
    <property type="evidence" value="ECO:0007669"/>
    <property type="project" value="UniProtKB-ARBA"/>
</dbReference>
<dbReference type="InterPro" id="IPR003439">
    <property type="entry name" value="ABC_transporter-like_ATP-bd"/>
</dbReference>
<comment type="function">
    <text evidence="6">Involved in beta-(1--&gt;2)glucan export. Transmembrane domains (TMD) form a pore in the inner membrane and the ATP-binding domain (NBD) is responsible for energy generation.</text>
</comment>